<accession>A0ABQ2UKN5</accession>
<dbReference type="InterPro" id="IPR016167">
    <property type="entry name" value="FAD-bd_PCMH_sub1"/>
</dbReference>
<dbReference type="Pfam" id="PF09265">
    <property type="entry name" value="Cytokin-bind"/>
    <property type="match status" value="1"/>
</dbReference>
<feature type="domain" description="FAD-binding PCMH-type" evidence="6">
    <location>
        <begin position="33"/>
        <end position="203"/>
    </location>
</feature>
<dbReference type="PROSITE" id="PS51387">
    <property type="entry name" value="FAD_PCMH"/>
    <property type="match status" value="1"/>
</dbReference>
<sequence length="406" mass="43915">MHQVFDGLPELSGTLHADEDTLRWAAHDYGDVVHHMPLAVLRPATAVDIGTVVRYALQRDLQVVPRGQGHSTGGQAQALGGVVVDMNQLNHIHEIGPDYVVVDAGARWSDVLRATLPHGLTPPVLTDYLELTVGGTLSVGGLGGASHHHGAQTDNVLDLEVVTPSGTLVSCSPAENRNVFDAVRAGRGRNGVITRARLRLVPAAETATWHKLSYDTVEQLVADQQHLVTADVLDYVEGQLKIRDGRRVAELEAVTFTGVSVGSGRLDGLKFRYADTQTASYWDFINRLASGEPLLRDAGLWDSPHPWCNLFLPSNVVVELLHQTERELGAELYGDFGLVLVYPVRTDRIATPLLALPDDDIAFLVAALRYAPIGEPQAVRAMQRANDSLVANALQAGGKLYLDPLS</sequence>
<name>A0ABQ2UKN5_9PSEU</name>
<dbReference type="Gene3D" id="3.30.465.10">
    <property type="match status" value="1"/>
</dbReference>
<dbReference type="InterPro" id="IPR016169">
    <property type="entry name" value="FAD-bd_PCMH_sub2"/>
</dbReference>
<evidence type="ECO:0000256" key="5">
    <source>
        <dbReference type="ARBA" id="ARBA00023002"/>
    </source>
</evidence>
<dbReference type="EMBL" id="BMRE01000013">
    <property type="protein sequence ID" value="GGU39804.1"/>
    <property type="molecule type" value="Genomic_DNA"/>
</dbReference>
<comment type="similarity">
    <text evidence="2">Belongs to the oxygen-dependent FAD-linked oxidoreductase family.</text>
</comment>
<dbReference type="InterPro" id="IPR016170">
    <property type="entry name" value="Cytok_DH_C_sf"/>
</dbReference>
<keyword evidence="8" id="KW-1185">Reference proteome</keyword>
<dbReference type="InterPro" id="IPR016164">
    <property type="entry name" value="FAD-linked_Oxase-like_C"/>
</dbReference>
<dbReference type="InterPro" id="IPR006093">
    <property type="entry name" value="Oxy_OxRdtase_FAD_BS"/>
</dbReference>
<dbReference type="InterPro" id="IPR006094">
    <property type="entry name" value="Oxid_FAD_bind_N"/>
</dbReference>
<reference evidence="8" key="1">
    <citation type="journal article" date="2019" name="Int. J. Syst. Evol. Microbiol.">
        <title>The Global Catalogue of Microorganisms (GCM) 10K type strain sequencing project: providing services to taxonomists for standard genome sequencing and annotation.</title>
        <authorList>
            <consortium name="The Broad Institute Genomics Platform"/>
            <consortium name="The Broad Institute Genome Sequencing Center for Infectious Disease"/>
            <person name="Wu L."/>
            <person name="Ma J."/>
        </authorList>
    </citation>
    <scope>NUCLEOTIDE SEQUENCE [LARGE SCALE GENOMIC DNA]</scope>
    <source>
        <strain evidence="8">JCM 3296</strain>
    </source>
</reference>
<organism evidence="7 8">
    <name type="scientific">Lentzea flava</name>
    <dbReference type="NCBI Taxonomy" id="103732"/>
    <lineage>
        <taxon>Bacteria</taxon>
        <taxon>Bacillati</taxon>
        <taxon>Actinomycetota</taxon>
        <taxon>Actinomycetes</taxon>
        <taxon>Pseudonocardiales</taxon>
        <taxon>Pseudonocardiaceae</taxon>
        <taxon>Lentzea</taxon>
    </lineage>
</organism>
<dbReference type="InterPro" id="IPR050432">
    <property type="entry name" value="FAD-linked_Oxidoreductases_BP"/>
</dbReference>
<dbReference type="PANTHER" id="PTHR13878">
    <property type="entry name" value="GULONOLACTONE OXIDASE"/>
    <property type="match status" value="1"/>
</dbReference>
<dbReference type="Proteomes" id="UP000649573">
    <property type="component" value="Unassembled WGS sequence"/>
</dbReference>
<evidence type="ECO:0000259" key="6">
    <source>
        <dbReference type="PROSITE" id="PS51387"/>
    </source>
</evidence>
<evidence type="ECO:0000256" key="1">
    <source>
        <dbReference type="ARBA" id="ARBA00001974"/>
    </source>
</evidence>
<evidence type="ECO:0000256" key="4">
    <source>
        <dbReference type="ARBA" id="ARBA00022827"/>
    </source>
</evidence>
<dbReference type="PROSITE" id="PS00862">
    <property type="entry name" value="OX2_COVAL_FAD"/>
    <property type="match status" value="1"/>
</dbReference>
<dbReference type="InterPro" id="IPR016166">
    <property type="entry name" value="FAD-bd_PCMH"/>
</dbReference>
<keyword evidence="5" id="KW-0560">Oxidoreductase</keyword>
<dbReference type="Gene3D" id="3.40.462.10">
    <property type="entry name" value="FAD-linked oxidases, C-terminal domain"/>
    <property type="match status" value="1"/>
</dbReference>
<evidence type="ECO:0000313" key="7">
    <source>
        <dbReference type="EMBL" id="GGU39804.1"/>
    </source>
</evidence>
<protein>
    <recommendedName>
        <fullName evidence="6">FAD-binding PCMH-type domain-containing protein</fullName>
    </recommendedName>
</protein>
<evidence type="ECO:0000256" key="3">
    <source>
        <dbReference type="ARBA" id="ARBA00022630"/>
    </source>
</evidence>
<dbReference type="Pfam" id="PF01565">
    <property type="entry name" value="FAD_binding_4"/>
    <property type="match status" value="1"/>
</dbReference>
<comment type="cofactor">
    <cofactor evidence="1">
        <name>FAD</name>
        <dbReference type="ChEBI" id="CHEBI:57692"/>
    </cofactor>
</comment>
<evidence type="ECO:0000256" key="2">
    <source>
        <dbReference type="ARBA" id="ARBA00005466"/>
    </source>
</evidence>
<dbReference type="SUPFAM" id="SSF56176">
    <property type="entry name" value="FAD-binding/transporter-associated domain-like"/>
    <property type="match status" value="1"/>
</dbReference>
<evidence type="ECO:0000313" key="8">
    <source>
        <dbReference type="Proteomes" id="UP000649573"/>
    </source>
</evidence>
<proteinExistence type="inferred from homology"/>
<comment type="caution">
    <text evidence="7">The sequence shown here is derived from an EMBL/GenBank/DDBJ whole genome shotgun (WGS) entry which is preliminary data.</text>
</comment>
<keyword evidence="3" id="KW-0285">Flavoprotein</keyword>
<dbReference type="InterPro" id="IPR015345">
    <property type="entry name" value="Cytokinin_DH_FAD/cytokin-bd"/>
</dbReference>
<dbReference type="Gene3D" id="3.30.43.10">
    <property type="entry name" value="Uridine Diphospho-n-acetylenolpyruvylglucosamine Reductase, domain 2"/>
    <property type="match status" value="1"/>
</dbReference>
<gene>
    <name evidence="7" type="ORF">GCM10010178_35200</name>
</gene>
<dbReference type="SUPFAM" id="SSF55103">
    <property type="entry name" value="FAD-linked oxidases, C-terminal domain"/>
    <property type="match status" value="1"/>
</dbReference>
<dbReference type="InterPro" id="IPR036318">
    <property type="entry name" value="FAD-bd_PCMH-like_sf"/>
</dbReference>
<keyword evidence="4" id="KW-0274">FAD</keyword>
<dbReference type="PANTHER" id="PTHR13878:SF53">
    <property type="entry name" value="CYTOKININ DEHYDROGENASE 6"/>
    <property type="match status" value="1"/>
</dbReference>